<dbReference type="PANTHER" id="PTHR24123">
    <property type="entry name" value="ANKYRIN REPEAT-CONTAINING"/>
    <property type="match status" value="1"/>
</dbReference>
<name>A0ABN9T6A1_9DINO</name>
<organism evidence="5 6">
    <name type="scientific">Prorocentrum cordatum</name>
    <dbReference type="NCBI Taxonomy" id="2364126"/>
    <lineage>
        <taxon>Eukaryota</taxon>
        <taxon>Sar</taxon>
        <taxon>Alveolata</taxon>
        <taxon>Dinophyceae</taxon>
        <taxon>Prorocentrales</taxon>
        <taxon>Prorocentraceae</taxon>
        <taxon>Prorocentrum</taxon>
    </lineage>
</organism>
<evidence type="ECO:0000256" key="1">
    <source>
        <dbReference type="ARBA" id="ARBA00022737"/>
    </source>
</evidence>
<evidence type="ECO:0000313" key="5">
    <source>
        <dbReference type="EMBL" id="CAK0840353.1"/>
    </source>
</evidence>
<dbReference type="SUPFAM" id="SSF46565">
    <property type="entry name" value="Chaperone J-domain"/>
    <property type="match status" value="1"/>
</dbReference>
<accession>A0ABN9T6A1</accession>
<dbReference type="PROSITE" id="PS50076">
    <property type="entry name" value="DNAJ_2"/>
    <property type="match status" value="1"/>
</dbReference>
<dbReference type="PROSITE" id="PS50088">
    <property type="entry name" value="ANK_REPEAT"/>
    <property type="match status" value="3"/>
</dbReference>
<dbReference type="EMBL" id="CAUYUJ010014372">
    <property type="protein sequence ID" value="CAK0840353.1"/>
    <property type="molecule type" value="Genomic_DNA"/>
</dbReference>
<feature type="repeat" description="ANK" evidence="3">
    <location>
        <begin position="360"/>
        <end position="386"/>
    </location>
</feature>
<dbReference type="PANTHER" id="PTHR24123:SF33">
    <property type="entry name" value="PROTEIN HOS4"/>
    <property type="match status" value="1"/>
</dbReference>
<proteinExistence type="predicted"/>
<protein>
    <recommendedName>
        <fullName evidence="4">J domain-containing protein</fullName>
    </recommendedName>
</protein>
<dbReference type="Pfam" id="PF12796">
    <property type="entry name" value="Ank_2"/>
    <property type="match status" value="2"/>
</dbReference>
<dbReference type="SMART" id="SM00271">
    <property type="entry name" value="DnaJ"/>
    <property type="match status" value="1"/>
</dbReference>
<reference evidence="5" key="1">
    <citation type="submission" date="2023-10" db="EMBL/GenBank/DDBJ databases">
        <authorList>
            <person name="Chen Y."/>
            <person name="Shah S."/>
            <person name="Dougan E. K."/>
            <person name="Thang M."/>
            <person name="Chan C."/>
        </authorList>
    </citation>
    <scope>NUCLEOTIDE SEQUENCE [LARGE SCALE GENOMIC DNA]</scope>
</reference>
<dbReference type="Proteomes" id="UP001189429">
    <property type="component" value="Unassembled WGS sequence"/>
</dbReference>
<dbReference type="Gene3D" id="1.10.287.110">
    <property type="entry name" value="DnaJ domain"/>
    <property type="match status" value="1"/>
</dbReference>
<dbReference type="CDD" id="cd06257">
    <property type="entry name" value="DnaJ"/>
    <property type="match status" value="1"/>
</dbReference>
<feature type="repeat" description="ANK" evidence="3">
    <location>
        <begin position="245"/>
        <end position="277"/>
    </location>
</feature>
<dbReference type="SMART" id="SM00248">
    <property type="entry name" value="ANK"/>
    <property type="match status" value="7"/>
</dbReference>
<dbReference type="PROSITE" id="PS50297">
    <property type="entry name" value="ANK_REP_REGION"/>
    <property type="match status" value="3"/>
</dbReference>
<dbReference type="Gene3D" id="1.25.40.20">
    <property type="entry name" value="Ankyrin repeat-containing domain"/>
    <property type="match status" value="4"/>
</dbReference>
<dbReference type="InterPro" id="IPR036770">
    <property type="entry name" value="Ankyrin_rpt-contain_sf"/>
</dbReference>
<dbReference type="InterPro" id="IPR051165">
    <property type="entry name" value="Multifunctional_ANK_Repeat"/>
</dbReference>
<dbReference type="PRINTS" id="PR00625">
    <property type="entry name" value="JDOMAIN"/>
</dbReference>
<evidence type="ECO:0000256" key="2">
    <source>
        <dbReference type="ARBA" id="ARBA00023043"/>
    </source>
</evidence>
<dbReference type="InterPro" id="IPR036869">
    <property type="entry name" value="J_dom_sf"/>
</dbReference>
<evidence type="ECO:0000313" key="6">
    <source>
        <dbReference type="Proteomes" id="UP001189429"/>
    </source>
</evidence>
<comment type="caution">
    <text evidence="5">The sequence shown here is derived from an EMBL/GenBank/DDBJ whole genome shotgun (WGS) entry which is preliminary data.</text>
</comment>
<dbReference type="InterPro" id="IPR002110">
    <property type="entry name" value="Ankyrin_rpt"/>
</dbReference>
<dbReference type="Pfam" id="PF00226">
    <property type="entry name" value="DnaJ"/>
    <property type="match status" value="1"/>
</dbReference>
<sequence length="403" mass="42502">MDALKGFTHYDALGIPSTANSVEIRKAYRQKALKHHPDKDATENATAYFQRILQAYEVLSSARCRFLYDRGLHTEGHPNHTRGSAAQQRAAEARDLRHKMLKQRLLQACETGATSEAMKILRGGIPPDDLNAVDEMGRTCLMYAAERCHPQIVSLLMIYKAEVDIANVEGWTPLMCAVNSVGGPLENEARDAASSLLALLRAGANPNAATHGGDTALMTACASGSVPMVQYLLDYAAHVDVADTGGMTPLILAADGGHAELVTLLLNAAASVDVPDSVGKTALMSACALSHKHAVAVLLEANADPLARTWDGCSALLFAIEYLVASDIANSTKLSNEASADGLVTMLLAAQASPTAAADDGRTPLQLAEAAGNRSLVAALLGNGMDCMHYGPNYFGGAASGWY</sequence>
<keyword evidence="6" id="KW-1185">Reference proteome</keyword>
<keyword evidence="1" id="KW-0677">Repeat</keyword>
<dbReference type="SUPFAM" id="SSF48403">
    <property type="entry name" value="Ankyrin repeat"/>
    <property type="match status" value="1"/>
</dbReference>
<feature type="repeat" description="ANK" evidence="3">
    <location>
        <begin position="212"/>
        <end position="244"/>
    </location>
</feature>
<evidence type="ECO:0000259" key="4">
    <source>
        <dbReference type="PROSITE" id="PS50076"/>
    </source>
</evidence>
<dbReference type="InterPro" id="IPR001623">
    <property type="entry name" value="DnaJ_domain"/>
</dbReference>
<gene>
    <name evidence="5" type="ORF">PCOR1329_LOCUS35816</name>
</gene>
<evidence type="ECO:0000256" key="3">
    <source>
        <dbReference type="PROSITE-ProRule" id="PRU00023"/>
    </source>
</evidence>
<keyword evidence="2 3" id="KW-0040">ANK repeat</keyword>
<dbReference type="Pfam" id="PF00023">
    <property type="entry name" value="Ank"/>
    <property type="match status" value="1"/>
</dbReference>
<feature type="domain" description="J" evidence="4">
    <location>
        <begin position="8"/>
        <end position="72"/>
    </location>
</feature>